<dbReference type="PANTHER" id="PTHR46148">
    <property type="entry name" value="CHROMO DOMAIN-CONTAINING PROTEIN"/>
    <property type="match status" value="1"/>
</dbReference>
<evidence type="ECO:0000313" key="3">
    <source>
        <dbReference type="Proteomes" id="UP001604336"/>
    </source>
</evidence>
<gene>
    <name evidence="2" type="ORF">Adt_05845</name>
</gene>
<protein>
    <submittedName>
        <fullName evidence="2">RNA-directed DNA polymerase</fullName>
    </submittedName>
</protein>
<keyword evidence="2" id="KW-0808">Transferase</keyword>
<organism evidence="2 3">
    <name type="scientific">Abeliophyllum distichum</name>
    <dbReference type="NCBI Taxonomy" id="126358"/>
    <lineage>
        <taxon>Eukaryota</taxon>
        <taxon>Viridiplantae</taxon>
        <taxon>Streptophyta</taxon>
        <taxon>Embryophyta</taxon>
        <taxon>Tracheophyta</taxon>
        <taxon>Spermatophyta</taxon>
        <taxon>Magnoliopsida</taxon>
        <taxon>eudicotyledons</taxon>
        <taxon>Gunneridae</taxon>
        <taxon>Pentapetalae</taxon>
        <taxon>asterids</taxon>
        <taxon>lamiids</taxon>
        <taxon>Lamiales</taxon>
        <taxon>Oleaceae</taxon>
        <taxon>Forsythieae</taxon>
        <taxon>Abeliophyllum</taxon>
    </lineage>
</organism>
<dbReference type="GO" id="GO:0003964">
    <property type="term" value="F:RNA-directed DNA polymerase activity"/>
    <property type="evidence" value="ECO:0007669"/>
    <property type="project" value="UniProtKB-KW"/>
</dbReference>
<evidence type="ECO:0000259" key="1">
    <source>
        <dbReference type="Pfam" id="PF24626"/>
    </source>
</evidence>
<name>A0ABD1V579_9LAMI</name>
<reference evidence="3" key="1">
    <citation type="submission" date="2024-07" db="EMBL/GenBank/DDBJ databases">
        <title>Two chromosome-level genome assemblies of Korean endemic species Abeliophyllum distichum and Forsythia ovata (Oleaceae).</title>
        <authorList>
            <person name="Jang H."/>
        </authorList>
    </citation>
    <scope>NUCLEOTIDE SEQUENCE [LARGE SCALE GENOMIC DNA]</scope>
</reference>
<accession>A0ABD1V579</accession>
<dbReference type="Pfam" id="PF24626">
    <property type="entry name" value="SH3_Tf2-1"/>
    <property type="match status" value="1"/>
</dbReference>
<proteinExistence type="predicted"/>
<sequence length="182" mass="21307">MLGELQTQLHRAQQCMKIGTDKHRREMELSVGERVYLKLRPYRQKTVAAQANQKLAPRYYGPFEVIGHVGKVAYRLRLPNNTSIHPVFYTSQLRKAIGENHITRPLPSQLGEDIGRVCFCWRLHGNLFDMFVKHFPSFHLEDKVAFLGSGIDRMQRPEVRFPYARRKQNQELKRNRSSETSN</sequence>
<keyword evidence="2" id="KW-0548">Nucleotidyltransferase</keyword>
<dbReference type="Proteomes" id="UP001604336">
    <property type="component" value="Unassembled WGS sequence"/>
</dbReference>
<dbReference type="EMBL" id="JBFOLK010000002">
    <property type="protein sequence ID" value="KAL2532494.1"/>
    <property type="molecule type" value="Genomic_DNA"/>
</dbReference>
<comment type="caution">
    <text evidence="2">The sequence shown here is derived from an EMBL/GenBank/DDBJ whole genome shotgun (WGS) entry which is preliminary data.</text>
</comment>
<dbReference type="PANTHER" id="PTHR46148:SF55">
    <property type="match status" value="1"/>
</dbReference>
<keyword evidence="3" id="KW-1185">Reference proteome</keyword>
<dbReference type="AlphaFoldDB" id="A0ABD1V579"/>
<feature type="domain" description="Tf2-1-like SH3-like" evidence="1">
    <location>
        <begin position="32"/>
        <end position="96"/>
    </location>
</feature>
<dbReference type="InterPro" id="IPR056924">
    <property type="entry name" value="SH3_Tf2-1"/>
</dbReference>
<keyword evidence="2" id="KW-0695">RNA-directed DNA polymerase</keyword>
<evidence type="ECO:0000313" key="2">
    <source>
        <dbReference type="EMBL" id="KAL2532494.1"/>
    </source>
</evidence>